<evidence type="ECO:0000313" key="1">
    <source>
        <dbReference type="EMBL" id="CAD7259275.1"/>
    </source>
</evidence>
<accession>A0A7R9ART8</accession>
<gene>
    <name evidence="1" type="ORF">TSIB3V08_LOCUS3482</name>
</gene>
<organism evidence="1">
    <name type="scientific">Timema shepardi</name>
    <name type="common">Walking stick</name>
    <dbReference type="NCBI Taxonomy" id="629360"/>
    <lineage>
        <taxon>Eukaryota</taxon>
        <taxon>Metazoa</taxon>
        <taxon>Ecdysozoa</taxon>
        <taxon>Arthropoda</taxon>
        <taxon>Hexapoda</taxon>
        <taxon>Insecta</taxon>
        <taxon>Pterygota</taxon>
        <taxon>Neoptera</taxon>
        <taxon>Polyneoptera</taxon>
        <taxon>Phasmatodea</taxon>
        <taxon>Timematodea</taxon>
        <taxon>Timematoidea</taxon>
        <taxon>Timematidae</taxon>
        <taxon>Timema</taxon>
    </lineage>
</organism>
<dbReference type="EMBL" id="OC001164">
    <property type="protein sequence ID" value="CAD7259275.1"/>
    <property type="molecule type" value="Genomic_DNA"/>
</dbReference>
<protein>
    <submittedName>
        <fullName evidence="1">Uncharacterized protein</fullName>
    </submittedName>
</protein>
<proteinExistence type="predicted"/>
<reference evidence="1" key="1">
    <citation type="submission" date="2020-11" db="EMBL/GenBank/DDBJ databases">
        <authorList>
            <person name="Tran Van P."/>
        </authorList>
    </citation>
    <scope>NUCLEOTIDE SEQUENCE</scope>
</reference>
<dbReference type="AlphaFoldDB" id="A0A7R9ART8"/>
<sequence length="204" mass="22655">MMIARRKKGVRLARAVSTLRLCIKLRKCVRDVLNMAVYAAYRHIELDNVGYGKKRTRMLIHCPCALWQHLSLAVTSFEPLQLYSLIADKTAHALSRPLRWTNYMSGNVAVDNNGFHLLVGRVWSVAWKQGTRRLEYSRAHSSKLMETQVAGDGAGAVEVVAAMPLDGLVKLPSPLMVEPRTHQNPVANEIALPNFKNLNIGGGG</sequence>
<name>A0A7R9ART8_TIMSH</name>